<gene>
    <name evidence="1" type="ORF">C6P37_03895</name>
</gene>
<dbReference type="AlphaFoldDB" id="A0A3E0K7Q0"/>
<accession>A0A3E0K7Q0</accession>
<evidence type="ECO:0000313" key="1">
    <source>
        <dbReference type="EMBL" id="REJ30262.1"/>
    </source>
</evidence>
<comment type="caution">
    <text evidence="1">The sequence shown here is derived from an EMBL/GenBank/DDBJ whole genome shotgun (WGS) entry which is preliminary data.</text>
</comment>
<protein>
    <submittedName>
        <fullName evidence="1">Uncharacterized protein</fullName>
    </submittedName>
</protein>
<evidence type="ECO:0000313" key="2">
    <source>
        <dbReference type="Proteomes" id="UP000257014"/>
    </source>
</evidence>
<name>A0A3E0K7Q0_9BACI</name>
<proteinExistence type="predicted"/>
<dbReference type="Proteomes" id="UP000257014">
    <property type="component" value="Unassembled WGS sequence"/>
</dbReference>
<reference evidence="1 2" key="1">
    <citation type="submission" date="2018-03" db="EMBL/GenBank/DDBJ databases">
        <authorList>
            <person name="Keele B.F."/>
        </authorList>
    </citation>
    <scope>NUCLEOTIDE SEQUENCE [LARGE SCALE GENOMIC DNA]</scope>
    <source>
        <strain evidence="1">ZCTH4_d</strain>
    </source>
</reference>
<sequence>MRKEAFLMPSFAHAGCLFPGKGGKSGFAGSRPFHFLFFGGFSESRRRKARQGLFMVSGRTGAELLSGRRKDDEEGCHSRFFAAIVARKRGFTPAFVEIYFVEVNF</sequence>
<dbReference type="EMBL" id="QEWE01000011">
    <property type="protein sequence ID" value="REJ30262.1"/>
    <property type="molecule type" value="Genomic_DNA"/>
</dbReference>
<organism evidence="1 2">
    <name type="scientific">Caldibacillus debilis</name>
    <dbReference type="NCBI Taxonomy" id="301148"/>
    <lineage>
        <taxon>Bacteria</taxon>
        <taxon>Bacillati</taxon>
        <taxon>Bacillota</taxon>
        <taxon>Bacilli</taxon>
        <taxon>Bacillales</taxon>
        <taxon>Bacillaceae</taxon>
        <taxon>Caldibacillus</taxon>
    </lineage>
</organism>